<comment type="caution">
    <text evidence="3">The sequence shown here is derived from an EMBL/GenBank/DDBJ whole genome shotgun (WGS) entry which is preliminary data.</text>
</comment>
<dbReference type="PANTHER" id="PTHR30383">
    <property type="entry name" value="THIOESTERASE 1/PROTEASE 1/LYSOPHOSPHOLIPASE L1"/>
    <property type="match status" value="1"/>
</dbReference>
<name>A0A364K8L1_9BACL</name>
<evidence type="ECO:0000259" key="2">
    <source>
        <dbReference type="Pfam" id="PF13472"/>
    </source>
</evidence>
<dbReference type="RefSeq" id="WP_113657240.1">
    <property type="nucleotide sequence ID" value="NZ_KZ845663.1"/>
</dbReference>
<dbReference type="OrthoDB" id="252349at2"/>
<gene>
    <name evidence="3" type="ORF">DL897_00880</name>
</gene>
<evidence type="ECO:0000313" key="3">
    <source>
        <dbReference type="EMBL" id="RAL26635.1"/>
    </source>
</evidence>
<dbReference type="InterPro" id="IPR036514">
    <property type="entry name" value="SGNH_hydro_sf"/>
</dbReference>
<dbReference type="InterPro" id="IPR013830">
    <property type="entry name" value="SGNH_hydro"/>
</dbReference>
<dbReference type="PANTHER" id="PTHR30383:SF27">
    <property type="entry name" value="SPORE GERMINATION LIPASE LIPC"/>
    <property type="match status" value="1"/>
</dbReference>
<keyword evidence="1" id="KW-1133">Transmembrane helix</keyword>
<feature type="domain" description="SGNH hydrolase-type esterase" evidence="2">
    <location>
        <begin position="60"/>
        <end position="247"/>
    </location>
</feature>
<keyword evidence="4" id="KW-1185">Reference proteome</keyword>
<keyword evidence="1" id="KW-0472">Membrane</keyword>
<reference evidence="3 4" key="2">
    <citation type="submission" date="2018-06" db="EMBL/GenBank/DDBJ databases">
        <authorList>
            <person name="Zhirakovskaya E."/>
        </authorList>
    </citation>
    <scope>NUCLEOTIDE SEQUENCE [LARGE SCALE GENOMIC DNA]</scope>
    <source>
        <strain evidence="3 4">FBKL4.011</strain>
    </source>
</reference>
<accession>A0A364K8L1</accession>
<dbReference type="AlphaFoldDB" id="A0A364K8L1"/>
<evidence type="ECO:0000256" key="1">
    <source>
        <dbReference type="SAM" id="Phobius"/>
    </source>
</evidence>
<proteinExistence type="predicted"/>
<dbReference type="SUPFAM" id="SSF52266">
    <property type="entry name" value="SGNH hydrolase"/>
    <property type="match status" value="1"/>
</dbReference>
<sequence>MKRKTTRTFFHLLAITSFMLFLVGFILAVWDLMYPPKTVAFQSKKTEQPISSEEGLLLGLGDSQTRGIGDSKGLGYFGMVRNQLSKVTHGKSSAVNLAISGQTSNDLLKQMKQDKVLLMVQKAKWISITIGGNDLFRGSGGLEKINLEAAEKSRQQYEKNLKEILTLIYKQNPKALVFIFGLYNPFGDLDLKETSSSLVSQWNETIQKVTSKFDNAIIIPTFDLFQLNPSKYLYTDHFHPNEIGYERMATRLLQVLLDQVAEGGGK</sequence>
<organism evidence="3 4">
    <name type="scientific">Thermoflavimicrobium daqui</name>
    <dbReference type="NCBI Taxonomy" id="2137476"/>
    <lineage>
        <taxon>Bacteria</taxon>
        <taxon>Bacillati</taxon>
        <taxon>Bacillota</taxon>
        <taxon>Bacilli</taxon>
        <taxon>Bacillales</taxon>
        <taxon>Thermoactinomycetaceae</taxon>
        <taxon>Thermoflavimicrobium</taxon>
    </lineage>
</organism>
<keyword evidence="1" id="KW-0812">Transmembrane</keyword>
<dbReference type="InterPro" id="IPR051532">
    <property type="entry name" value="Ester_Hydrolysis_Enzymes"/>
</dbReference>
<protein>
    <recommendedName>
        <fullName evidence="2">SGNH hydrolase-type esterase domain-containing protein</fullName>
    </recommendedName>
</protein>
<feature type="transmembrane region" description="Helical" evidence="1">
    <location>
        <begin position="12"/>
        <end position="33"/>
    </location>
</feature>
<evidence type="ECO:0000313" key="4">
    <source>
        <dbReference type="Proteomes" id="UP000251213"/>
    </source>
</evidence>
<dbReference type="Gene3D" id="3.40.50.1110">
    <property type="entry name" value="SGNH hydrolase"/>
    <property type="match status" value="1"/>
</dbReference>
<dbReference type="Pfam" id="PF13472">
    <property type="entry name" value="Lipase_GDSL_2"/>
    <property type="match status" value="1"/>
</dbReference>
<dbReference type="Proteomes" id="UP000251213">
    <property type="component" value="Unassembled WGS sequence"/>
</dbReference>
<dbReference type="GO" id="GO:0004622">
    <property type="term" value="F:phosphatidylcholine lysophospholipase activity"/>
    <property type="evidence" value="ECO:0007669"/>
    <property type="project" value="TreeGrafter"/>
</dbReference>
<reference evidence="3 4" key="1">
    <citation type="submission" date="2018-06" db="EMBL/GenBank/DDBJ databases">
        <title>Thermoflavimicrobium daqus sp. nov., a thermophilic microbe isolated from Moutai-flavour Daqu.</title>
        <authorList>
            <person name="Wang X."/>
            <person name="Zhou H."/>
        </authorList>
    </citation>
    <scope>NUCLEOTIDE SEQUENCE [LARGE SCALE GENOMIC DNA]</scope>
    <source>
        <strain evidence="3 4">FBKL4.011</strain>
    </source>
</reference>
<dbReference type="EMBL" id="QJKK01000001">
    <property type="protein sequence ID" value="RAL26635.1"/>
    <property type="molecule type" value="Genomic_DNA"/>
</dbReference>